<sequence length="371" mass="41876">MALPSSHVPPSCPPPWQTPLQLRHHLARLLDDAELLTAVVDELEALNSVKEVASSKEKEEASLNVVSSSSHILALCEAFKGRSLDELGRNEASALECATSLQQSIMDQVAPLLSVLEEKGAWEEVSAFARLSAKRSKMLRNRKRRKKRRQLAAETCRKEKERYDQADFEADEWRARKIAKDIAKRKIEKMKEVAKKNAKMERQRLERELELVLIVEKLQELRALRIQRLKKQGSFFPEEDNRFMERVRAAVEEEERQAAAAADTKATAAAIANAQEAGKATLPPDWISEAPKQDAEMANEGESVQTKESHDVAQGSKDTNKERSKIENTTISPHDGTLPAEFYHYYYGSTVDIGTLIEVRRFWDSFILPGG</sequence>
<feature type="non-terminal residue" evidence="3">
    <location>
        <position position="1"/>
    </location>
</feature>
<feature type="region of interest" description="Disordered" evidence="2">
    <location>
        <begin position="293"/>
        <end position="334"/>
    </location>
</feature>
<accession>A0A9D4Z638</accession>
<name>A0A9D4Z638_ADICA</name>
<keyword evidence="1" id="KW-0175">Coiled coil</keyword>
<keyword evidence="4" id="KW-1185">Reference proteome</keyword>
<comment type="caution">
    <text evidence="3">The sequence shown here is derived from an EMBL/GenBank/DDBJ whole genome shotgun (WGS) entry which is preliminary data.</text>
</comment>
<dbReference type="EMBL" id="JABFUD020000023">
    <property type="protein sequence ID" value="KAI5061121.1"/>
    <property type="molecule type" value="Genomic_DNA"/>
</dbReference>
<organism evidence="3 4">
    <name type="scientific">Adiantum capillus-veneris</name>
    <name type="common">Maidenhair fern</name>
    <dbReference type="NCBI Taxonomy" id="13818"/>
    <lineage>
        <taxon>Eukaryota</taxon>
        <taxon>Viridiplantae</taxon>
        <taxon>Streptophyta</taxon>
        <taxon>Embryophyta</taxon>
        <taxon>Tracheophyta</taxon>
        <taxon>Polypodiopsida</taxon>
        <taxon>Polypodiidae</taxon>
        <taxon>Polypodiales</taxon>
        <taxon>Pteridineae</taxon>
        <taxon>Pteridaceae</taxon>
        <taxon>Vittarioideae</taxon>
        <taxon>Adiantum</taxon>
    </lineage>
</organism>
<dbReference type="GO" id="GO:0005689">
    <property type="term" value="C:U12-type spliceosomal complex"/>
    <property type="evidence" value="ECO:0007669"/>
    <property type="project" value="TreeGrafter"/>
</dbReference>
<dbReference type="PANTHER" id="PTHR48190:SF2">
    <property type="entry name" value="PROGRAMMED CELL DEATH PROTEIN 7"/>
    <property type="match status" value="1"/>
</dbReference>
<feature type="coiled-coil region" evidence="1">
    <location>
        <begin position="183"/>
        <end position="215"/>
    </location>
</feature>
<dbReference type="InterPro" id="IPR052831">
    <property type="entry name" value="Apoptosis_promoter"/>
</dbReference>
<proteinExistence type="predicted"/>
<evidence type="ECO:0000313" key="3">
    <source>
        <dbReference type="EMBL" id="KAI5061121.1"/>
    </source>
</evidence>
<dbReference type="OrthoDB" id="2289628at2759"/>
<evidence type="ECO:0000313" key="4">
    <source>
        <dbReference type="Proteomes" id="UP000886520"/>
    </source>
</evidence>
<evidence type="ECO:0000256" key="1">
    <source>
        <dbReference type="SAM" id="Coils"/>
    </source>
</evidence>
<reference evidence="3" key="1">
    <citation type="submission" date="2021-01" db="EMBL/GenBank/DDBJ databases">
        <title>Adiantum capillus-veneris genome.</title>
        <authorList>
            <person name="Fang Y."/>
            <person name="Liao Q."/>
        </authorList>
    </citation>
    <scope>NUCLEOTIDE SEQUENCE</scope>
    <source>
        <strain evidence="3">H3</strain>
        <tissue evidence="3">Leaf</tissue>
    </source>
</reference>
<evidence type="ECO:0000256" key="2">
    <source>
        <dbReference type="SAM" id="MobiDB-lite"/>
    </source>
</evidence>
<dbReference type="Proteomes" id="UP000886520">
    <property type="component" value="Chromosome 23"/>
</dbReference>
<protein>
    <recommendedName>
        <fullName evidence="5">Programmed cell death protein 7</fullName>
    </recommendedName>
</protein>
<evidence type="ECO:0008006" key="5">
    <source>
        <dbReference type="Google" id="ProtNLM"/>
    </source>
</evidence>
<dbReference type="AlphaFoldDB" id="A0A9D4Z638"/>
<dbReference type="PANTHER" id="PTHR48190">
    <property type="entry name" value="PROGRAMMED CELL DEATH PROTEIN 7"/>
    <property type="match status" value="1"/>
</dbReference>
<gene>
    <name evidence="3" type="ORF">GOP47_0023626</name>
</gene>